<dbReference type="Pfam" id="PF16126">
    <property type="entry name" value="DUF4838"/>
    <property type="match status" value="1"/>
</dbReference>
<accession>A0A1G6NR57</accession>
<proteinExistence type="predicted"/>
<dbReference type="Proteomes" id="UP000198757">
    <property type="component" value="Unassembled WGS sequence"/>
</dbReference>
<dbReference type="RefSeq" id="WP_090389526.1">
    <property type="nucleotide sequence ID" value="NZ_FMZO01000003.1"/>
</dbReference>
<name>A0A1G6NR57_NIADE</name>
<sequence>MDVNFQRRAVNRLQIKVKMPCERSSRCVVLLLLCLGLLQPERGSAQGGAGKTIIRYTGEACEAVKDLVDVLTPYDAGIINITKVPLENRTGQEFYLAANKGSTTIRYTTRSSLENAAYTYLDLLGFHWYGPGDNWFIAPKVLRSLSLAGDWIKPSFRNRSFFGTGGLDFAKMQPYDPQNIYKKKWYDWKRRNRFNVDFIDNGHAGSGFYMDNQHLIEENPDWFNSESGKRAGRLKIEKPAAVSAFKKWVKKRYNNNASDFIALGVEPEDGRGGIDDPLPPNGFNGMAKWNSSDKWWWLANEVAKDYPEEDKNIVVAMYAYGNGPYNALIPSFPLRKNVYPIIIPYSFQTAYLPREMIKKWSSRINGRMGIYDYWNITQWSQGVPQLDIYSIPEKLGFWKKNKVDGVYLETTDAAGPMGHALWLAGQLQWDVGNDFEKLYQQYLNDCFGTAAPAMRRMYDRWSKNYQDAGEVGLSLNDLKMASDVVAVNSDEWKRIADLKAYVHFMKMYYEHDGSQQSRDRIFYYLYSIHHLMLVQTVAFQGQGYIAPGGVAPEGKDISPLSYKDIEMQFRQDLYKSPIRYSIAAFKFDYNKVKYTEPIPAISWRFGAYQCNTYFTAPFSGSFIFDLGGEEKPSFRFYTEDEILLYDSVTKLNSAYIDDLGGRKWWMKTYKVSIMKDKVYHLQINGGSSRVKIKTSGIVLFKNPGIADFDNYQYPVQYFYVPKNTREIVFFDAYPEGTNGRGYLIDASGHRLKREYLGIKNIYRVPVLSGNDGKVWTADFGHAAWGLKNIPNISSLQRFEYRE</sequence>
<reference evidence="2" key="1">
    <citation type="submission" date="2016-10" db="EMBL/GenBank/DDBJ databases">
        <authorList>
            <person name="Varghese N."/>
            <person name="Submissions S."/>
        </authorList>
    </citation>
    <scope>NUCLEOTIDE SEQUENCE [LARGE SCALE GENOMIC DNA]</scope>
    <source>
        <strain evidence="2">DSM 25811 / CCM 8410 / LMG 26954 / E90</strain>
    </source>
</reference>
<dbReference type="AlphaFoldDB" id="A0A1G6NR57"/>
<dbReference type="OrthoDB" id="608976at2"/>
<dbReference type="STRING" id="1285928.SAMN04487894_103363"/>
<organism evidence="1 2">
    <name type="scientific">Niabella drilacis (strain DSM 25811 / CCM 8410 / CCUG 62505 / LMG 26954 / E90)</name>
    <dbReference type="NCBI Taxonomy" id="1285928"/>
    <lineage>
        <taxon>Bacteria</taxon>
        <taxon>Pseudomonadati</taxon>
        <taxon>Bacteroidota</taxon>
        <taxon>Chitinophagia</taxon>
        <taxon>Chitinophagales</taxon>
        <taxon>Chitinophagaceae</taxon>
        <taxon>Niabella</taxon>
    </lineage>
</organism>
<evidence type="ECO:0000313" key="2">
    <source>
        <dbReference type="Proteomes" id="UP000198757"/>
    </source>
</evidence>
<gene>
    <name evidence="1" type="ORF">SAMN04487894_103363</name>
</gene>
<protein>
    <recommendedName>
        <fullName evidence="3">DUF4838 domain-containing protein</fullName>
    </recommendedName>
</protein>
<dbReference type="InterPro" id="IPR032287">
    <property type="entry name" value="DUF4838"/>
</dbReference>
<evidence type="ECO:0000313" key="1">
    <source>
        <dbReference type="EMBL" id="SDC70208.1"/>
    </source>
</evidence>
<keyword evidence="2" id="KW-1185">Reference proteome</keyword>
<dbReference type="EMBL" id="FMZO01000003">
    <property type="protein sequence ID" value="SDC70208.1"/>
    <property type="molecule type" value="Genomic_DNA"/>
</dbReference>
<evidence type="ECO:0008006" key="3">
    <source>
        <dbReference type="Google" id="ProtNLM"/>
    </source>
</evidence>